<proteinExistence type="predicted"/>
<keyword evidence="2" id="KW-0175">Coiled coil</keyword>
<comment type="caution">
    <text evidence="4">The sequence shown here is derived from an EMBL/GenBank/DDBJ whole genome shotgun (WGS) entry which is preliminary data.</text>
</comment>
<feature type="repeat" description="PPR" evidence="1">
    <location>
        <begin position="456"/>
        <end position="490"/>
    </location>
</feature>
<dbReference type="Gene3D" id="1.25.40.10">
    <property type="entry name" value="Tetratricopeptide repeat domain"/>
    <property type="match status" value="1"/>
</dbReference>
<dbReference type="HOGENOM" id="CLU_014148_0_1_1"/>
<feature type="coiled-coil region" evidence="2">
    <location>
        <begin position="69"/>
        <end position="96"/>
    </location>
</feature>
<dbReference type="EMBL" id="JPOX01000021">
    <property type="protein sequence ID" value="KFX45821.1"/>
    <property type="molecule type" value="Genomic_DNA"/>
</dbReference>
<evidence type="ECO:0000313" key="4">
    <source>
        <dbReference type="EMBL" id="KFX45821.1"/>
    </source>
</evidence>
<feature type="compositionally biased region" description="Basic residues" evidence="3">
    <location>
        <begin position="758"/>
        <end position="767"/>
    </location>
</feature>
<organism evidence="4">
    <name type="scientific">Talaromyces marneffei PM1</name>
    <dbReference type="NCBI Taxonomy" id="1077442"/>
    <lineage>
        <taxon>Eukaryota</taxon>
        <taxon>Fungi</taxon>
        <taxon>Dikarya</taxon>
        <taxon>Ascomycota</taxon>
        <taxon>Pezizomycotina</taxon>
        <taxon>Eurotiomycetes</taxon>
        <taxon>Eurotiomycetidae</taxon>
        <taxon>Eurotiales</taxon>
        <taxon>Trichocomaceae</taxon>
        <taxon>Talaromyces</taxon>
        <taxon>Talaromyces sect. Talaromyces</taxon>
    </lineage>
</organism>
<gene>
    <name evidence="4" type="ORF">GQ26_0210340</name>
</gene>
<dbReference type="InterPro" id="IPR002885">
    <property type="entry name" value="PPR_rpt"/>
</dbReference>
<dbReference type="eggNOG" id="ENOG502S3E1">
    <property type="taxonomic scope" value="Eukaryota"/>
</dbReference>
<protein>
    <submittedName>
        <fullName evidence="4">Pentatricopeptide repeat-containing protein</fullName>
    </submittedName>
</protein>
<reference key="1">
    <citation type="journal article" date="2014" name="PLoS Genet.">
        <title>Signature Gene Expression Reveals Novel Clues to the Molecular Mechanisms of Dimorphic Transition in Penicillium marneffei.</title>
        <authorList>
            <person name="Yang E."/>
            <person name="Wang G."/>
            <person name="Cai J."/>
            <person name="Woo P.C."/>
            <person name="Lau S.K."/>
            <person name="Yuen K.-Y."/>
            <person name="Chow W.-N."/>
            <person name="Lin X."/>
        </authorList>
    </citation>
    <scope>NUCLEOTIDE SEQUENCE [LARGE SCALE GENOMIC DNA]</scope>
    <source>
        <strain>PM1</strain>
    </source>
</reference>
<dbReference type="AlphaFoldDB" id="A0A093VGI6"/>
<dbReference type="InterPro" id="IPR011990">
    <property type="entry name" value="TPR-like_helical_dom_sf"/>
</dbReference>
<evidence type="ECO:0000256" key="2">
    <source>
        <dbReference type="SAM" id="Coils"/>
    </source>
</evidence>
<dbReference type="PANTHER" id="PTHR47930:SF2">
    <property type="entry name" value="PENTATRICOPEPTIDE REPEAT PROTEIN (AFU_ORTHOLOGUE AFUA_8G04250)"/>
    <property type="match status" value="1"/>
</dbReference>
<accession>A0A093VGI6</accession>
<feature type="region of interest" description="Disordered" evidence="3">
    <location>
        <begin position="749"/>
        <end position="772"/>
    </location>
</feature>
<reference evidence="4" key="2">
    <citation type="journal article" date="2014" name="PLoS Genet.">
        <title>Signature gene expression reveals novel clues to the molecular mechanisms of dimorphic transition in Penicillium marneffei.</title>
        <authorList>
            <person name="Yang E."/>
            <person name="Wang G."/>
            <person name="Cai J."/>
            <person name="Woo P.C."/>
            <person name="Lau S.K."/>
            <person name="Yuen K.-Y."/>
            <person name="Chow W.-N."/>
            <person name="Lin X."/>
        </authorList>
    </citation>
    <scope>NUCLEOTIDE SEQUENCE</scope>
    <source>
        <strain evidence="4">PM1</strain>
    </source>
</reference>
<name>A0A093VGI6_TALMA</name>
<evidence type="ECO:0000256" key="1">
    <source>
        <dbReference type="PROSITE-ProRule" id="PRU00708"/>
    </source>
</evidence>
<evidence type="ECO:0000256" key="3">
    <source>
        <dbReference type="SAM" id="MobiDB-lite"/>
    </source>
</evidence>
<dbReference type="PANTHER" id="PTHR47930">
    <property type="entry name" value="YALI0C12947P"/>
    <property type="match status" value="1"/>
</dbReference>
<sequence>MLRQLIQGAGRLHYQAGSFKFSIAKTPVSLRSFSATTSQAIRYGGPNDKVRIFEQPSRSSTKRIEIDPDAEAADERKELEIELTKLDTELEELKRGPFTEDGPFIQSLPEKDRAVAIEAIRKFEAKHGKDSGNFDLGQIFDKELDDMIKEEFEQMAKEEEDIFDPTKPLESDSPEGDLSPMHPYELRFHKQLELHLDESERASIKELWKWYQRCRDSIPSFLQNLEPEICQLLWKIQLRQTALPTRMAHVRTLVEDFNSVGKGRLPNQVLEYIDVLHDGGDIEEALQLWEESQAIISQGEGDIDAYWSTGVRLFAAHGDPQRAQDIAFAFLTSDGSRNARILIPIATAWTKQPDSQAATKAWAIYLQLKTLLGSDMKMEDYDILSTSFLNDGKISLALAVFKDMMITGKDPANDSTAIFQRAIGLTGRLRQSNIKEEVVNKISLSALTFLPRRLQNKFFYASWMKKLIGMGEVDSAAAVVELMFERGVRPDAIHLNGIIGGWLRNGSPSSRDKAEQLGWSMIQHRIDTVWSRIRHSAELTKPSVPELPADSRVPKFLKRKLPPANIETFSILLLHYTRRGDDDMVKYLNKCLGDAQIRPNSYYMNHLLYAELRKQRINSLWEKFQLLAREVAPDLETFACLWDCGKLQYDRFRTAYATKFPEVRQLFAIMMRWYSTLDARKQTITREEFSRELYDQIILCFCLSKDLCGTLVALYVMRDLFKIYPDEGTARMLILQIARIAGNINIDDKVGPPDTSRRSRVRARRRLSTTPQSKENIEQVKNILATLQTKKASILQAQGIDVEHLGEQDRKQYQLEILSELLVMVIERTVVVPAGSDQVKTQIVATIQEMGVPNLAIRFNHQSLQ</sequence>
<dbReference type="PROSITE" id="PS51375">
    <property type="entry name" value="PPR"/>
    <property type="match status" value="1"/>
</dbReference>